<keyword evidence="2 4" id="KW-0547">Nucleotide-binding</keyword>
<evidence type="ECO:0000256" key="1">
    <source>
        <dbReference type="ARBA" id="ARBA00010638"/>
    </source>
</evidence>
<proteinExistence type="inferred from homology"/>
<dbReference type="Gene3D" id="3.40.50.10420">
    <property type="entry name" value="NagB/RpiA/CoA transferase-like"/>
    <property type="match status" value="1"/>
</dbReference>
<dbReference type="InterPro" id="IPR037171">
    <property type="entry name" value="NagB/RpiA_transferase-like"/>
</dbReference>
<keyword evidence="5" id="KW-0479">Metal-binding</keyword>
<feature type="binding site" evidence="4">
    <location>
        <position position="53"/>
    </location>
    <ligand>
        <name>substrate</name>
    </ligand>
</feature>
<dbReference type="InterPro" id="IPR024185">
    <property type="entry name" value="FTHF_cligase-like_sf"/>
</dbReference>
<name>A0A368BP87_9GAMM</name>
<dbReference type="AlphaFoldDB" id="A0A368BP87"/>
<dbReference type="PIRSF" id="PIRSF006806">
    <property type="entry name" value="FTHF_cligase"/>
    <property type="match status" value="1"/>
</dbReference>
<gene>
    <name evidence="6" type="ORF">DBW98_01610</name>
</gene>
<evidence type="ECO:0000256" key="3">
    <source>
        <dbReference type="ARBA" id="ARBA00022840"/>
    </source>
</evidence>
<dbReference type="Pfam" id="PF01812">
    <property type="entry name" value="5-FTHF_cyc-lig"/>
    <property type="match status" value="1"/>
</dbReference>
<dbReference type="GO" id="GO:0030272">
    <property type="term" value="F:5-formyltetrahydrofolate cyclo-ligase activity"/>
    <property type="evidence" value="ECO:0007669"/>
    <property type="project" value="UniProtKB-EC"/>
</dbReference>
<comment type="caution">
    <text evidence="6">The sequence shown here is derived from an EMBL/GenBank/DDBJ whole genome shotgun (WGS) entry which is preliminary data.</text>
</comment>
<dbReference type="GO" id="GO:0009396">
    <property type="term" value="P:folic acid-containing compound biosynthetic process"/>
    <property type="evidence" value="ECO:0007669"/>
    <property type="project" value="TreeGrafter"/>
</dbReference>
<keyword evidence="5" id="KW-0460">Magnesium</keyword>
<evidence type="ECO:0000256" key="2">
    <source>
        <dbReference type="ARBA" id="ARBA00022741"/>
    </source>
</evidence>
<dbReference type="GO" id="GO:0046872">
    <property type="term" value="F:metal ion binding"/>
    <property type="evidence" value="ECO:0007669"/>
    <property type="project" value="UniProtKB-KW"/>
</dbReference>
<dbReference type="SUPFAM" id="SSF100950">
    <property type="entry name" value="NagB/RpiA/CoA transferase-like"/>
    <property type="match status" value="1"/>
</dbReference>
<dbReference type="PANTHER" id="PTHR23407:SF1">
    <property type="entry name" value="5-FORMYLTETRAHYDROFOLATE CYCLO-LIGASE"/>
    <property type="match status" value="1"/>
</dbReference>
<feature type="binding site" evidence="4">
    <location>
        <begin position="129"/>
        <end position="137"/>
    </location>
    <ligand>
        <name>ATP</name>
        <dbReference type="ChEBI" id="CHEBI:30616"/>
    </ligand>
</feature>
<keyword evidence="3 4" id="KW-0067">ATP-binding</keyword>
<dbReference type="GO" id="GO:0035999">
    <property type="term" value="P:tetrahydrofolate interconversion"/>
    <property type="evidence" value="ECO:0007669"/>
    <property type="project" value="TreeGrafter"/>
</dbReference>
<evidence type="ECO:0000313" key="6">
    <source>
        <dbReference type="EMBL" id="RCL39061.1"/>
    </source>
</evidence>
<dbReference type="PANTHER" id="PTHR23407">
    <property type="entry name" value="ATPASE INHIBITOR/5-FORMYLTETRAHYDROFOLATE CYCLO-LIGASE"/>
    <property type="match status" value="1"/>
</dbReference>
<comment type="cofactor">
    <cofactor evidence="5">
        <name>Mg(2+)</name>
        <dbReference type="ChEBI" id="CHEBI:18420"/>
    </cofactor>
</comment>
<comment type="similarity">
    <text evidence="1 5">Belongs to the 5-formyltetrahydrofolate cyclo-ligase family.</text>
</comment>
<feature type="binding site" evidence="4">
    <location>
        <begin position="2"/>
        <end position="6"/>
    </location>
    <ligand>
        <name>ATP</name>
        <dbReference type="ChEBI" id="CHEBI:30616"/>
    </ligand>
</feature>
<sequence length="188" mass="21436">MKTKYRQSILEARNALSSSEVVNLSSQIIKIADEKLALTDVKTLGSYFAANNEVDMKNLNNNRRELNRITTYPVIGPNQSMKFIEPKNSERLNKNKFNIFEPSDGNEIAPMMHKVIIVPTVGIDSNGYRLGHGGGYYDRLLMPILQNKNRPLIIGLIYDFQFINEAINEAHDIKLDIVFSEKKIEEFS</sequence>
<dbReference type="EC" id="6.3.3.2" evidence="5"/>
<protein>
    <recommendedName>
        <fullName evidence="5">5-formyltetrahydrofolate cyclo-ligase</fullName>
        <ecNumber evidence="5">6.3.3.2</ecNumber>
    </recommendedName>
</protein>
<dbReference type="GO" id="GO:0005524">
    <property type="term" value="F:ATP binding"/>
    <property type="evidence" value="ECO:0007669"/>
    <property type="project" value="UniProtKB-KW"/>
</dbReference>
<comment type="catalytic activity">
    <reaction evidence="5">
        <text>(6S)-5-formyl-5,6,7,8-tetrahydrofolate + ATP = (6R)-5,10-methenyltetrahydrofolate + ADP + phosphate</text>
        <dbReference type="Rhea" id="RHEA:10488"/>
        <dbReference type="ChEBI" id="CHEBI:30616"/>
        <dbReference type="ChEBI" id="CHEBI:43474"/>
        <dbReference type="ChEBI" id="CHEBI:57455"/>
        <dbReference type="ChEBI" id="CHEBI:57457"/>
        <dbReference type="ChEBI" id="CHEBI:456216"/>
        <dbReference type="EC" id="6.3.3.2"/>
    </reaction>
</comment>
<reference evidence="6 7" key="1">
    <citation type="journal article" date="2018" name="Microbiome">
        <title>Fine metagenomic profile of the Mediterranean stratified and mixed water columns revealed by assembly and recruitment.</title>
        <authorList>
            <person name="Haro-Moreno J.M."/>
            <person name="Lopez-Perez M."/>
            <person name="De La Torre J.R."/>
            <person name="Picazo A."/>
            <person name="Camacho A."/>
            <person name="Rodriguez-Valera F."/>
        </authorList>
    </citation>
    <scope>NUCLEOTIDE SEQUENCE [LARGE SCALE GENOMIC DNA]</scope>
    <source>
        <strain evidence="6">MED-G84</strain>
    </source>
</reference>
<evidence type="ECO:0000313" key="7">
    <source>
        <dbReference type="Proteomes" id="UP000253032"/>
    </source>
</evidence>
<dbReference type="EMBL" id="QOPC01000005">
    <property type="protein sequence ID" value="RCL39061.1"/>
    <property type="molecule type" value="Genomic_DNA"/>
</dbReference>
<organism evidence="6 7">
    <name type="scientific">SAR86 cluster bacterium</name>
    <dbReference type="NCBI Taxonomy" id="2030880"/>
    <lineage>
        <taxon>Bacteria</taxon>
        <taxon>Pseudomonadati</taxon>
        <taxon>Pseudomonadota</taxon>
        <taxon>Gammaproteobacteria</taxon>
        <taxon>SAR86 cluster</taxon>
    </lineage>
</organism>
<keyword evidence="6" id="KW-0436">Ligase</keyword>
<dbReference type="InterPro" id="IPR002698">
    <property type="entry name" value="FTHF_cligase"/>
</dbReference>
<accession>A0A368BP87</accession>
<evidence type="ECO:0000256" key="5">
    <source>
        <dbReference type="RuleBase" id="RU361279"/>
    </source>
</evidence>
<evidence type="ECO:0000256" key="4">
    <source>
        <dbReference type="PIRSR" id="PIRSR006806-1"/>
    </source>
</evidence>
<dbReference type="Proteomes" id="UP000253032">
    <property type="component" value="Unassembled WGS sequence"/>
</dbReference>
<dbReference type="NCBIfam" id="TIGR02727">
    <property type="entry name" value="MTHFS_bact"/>
    <property type="match status" value="1"/>
</dbReference>